<gene>
    <name evidence="1" type="ORF">CCMP2556_LOCUS8786</name>
</gene>
<reference evidence="1 2" key="1">
    <citation type="submission" date="2024-02" db="EMBL/GenBank/DDBJ databases">
        <authorList>
            <person name="Chen Y."/>
            <person name="Shah S."/>
            <person name="Dougan E. K."/>
            <person name="Thang M."/>
            <person name="Chan C."/>
        </authorList>
    </citation>
    <scope>NUCLEOTIDE SEQUENCE [LARGE SCALE GENOMIC DNA]</scope>
</reference>
<organism evidence="1 2">
    <name type="scientific">Durusdinium trenchii</name>
    <dbReference type="NCBI Taxonomy" id="1381693"/>
    <lineage>
        <taxon>Eukaryota</taxon>
        <taxon>Sar</taxon>
        <taxon>Alveolata</taxon>
        <taxon>Dinophyceae</taxon>
        <taxon>Suessiales</taxon>
        <taxon>Symbiodiniaceae</taxon>
        <taxon>Durusdinium</taxon>
    </lineage>
</organism>
<name>A0ABP0IYX0_9DINO</name>
<protein>
    <submittedName>
        <fullName evidence="1">Uncharacterized protein</fullName>
    </submittedName>
</protein>
<evidence type="ECO:0000313" key="1">
    <source>
        <dbReference type="EMBL" id="CAK9007304.1"/>
    </source>
</evidence>
<keyword evidence="2" id="KW-1185">Reference proteome</keyword>
<proteinExistence type="predicted"/>
<accession>A0ABP0IYX0</accession>
<comment type="caution">
    <text evidence="1">The sequence shown here is derived from an EMBL/GenBank/DDBJ whole genome shotgun (WGS) entry which is preliminary data.</text>
</comment>
<sequence>MQVLGAVIGQSVTFFAGNENGGAEDRARGVRDVAAQTKQINVDNFTKKTTRSGTVGSQASLWTRLIWNLALPGLGGDVNSASKSAPAAIAKWTKQAKQASVLLISSEFGYPFRLQTAG</sequence>
<evidence type="ECO:0000313" key="2">
    <source>
        <dbReference type="Proteomes" id="UP001642484"/>
    </source>
</evidence>
<dbReference type="EMBL" id="CAXAMN010004014">
    <property type="protein sequence ID" value="CAK9007304.1"/>
    <property type="molecule type" value="Genomic_DNA"/>
</dbReference>
<dbReference type="Proteomes" id="UP001642484">
    <property type="component" value="Unassembled WGS sequence"/>
</dbReference>